<accession>A0A7I8C265</accession>
<dbReference type="EMBL" id="AP023177">
    <property type="protein sequence ID" value="BCF95166.1"/>
    <property type="molecule type" value="Genomic_DNA"/>
</dbReference>
<evidence type="ECO:0000313" key="1">
    <source>
        <dbReference type="EMBL" id="BCF95166.1"/>
    </source>
</evidence>
<evidence type="ECO:0000313" key="2">
    <source>
        <dbReference type="Proteomes" id="UP000510888"/>
    </source>
</evidence>
<keyword evidence="2" id="KW-1185">Reference proteome</keyword>
<proteinExistence type="predicted"/>
<dbReference type="RefSeq" id="WP_180727355.1">
    <property type="nucleotide sequence ID" value="NZ_AP023177.1"/>
</dbReference>
<dbReference type="Proteomes" id="UP000510888">
    <property type="component" value="Plasmid PPGU16_p2"/>
</dbReference>
<protein>
    <submittedName>
        <fullName evidence="1">Uncharacterized protein</fullName>
    </submittedName>
</protein>
<dbReference type="KEGG" id="plad:PPGU16_82330"/>
<geneLocation type="plasmid" evidence="1 2">
    <name>PPGU16_p2</name>
</geneLocation>
<organism evidence="1 2">
    <name type="scientific">Paraburkholderia largidicola</name>
    <dbReference type="NCBI Taxonomy" id="3014751"/>
    <lineage>
        <taxon>Bacteria</taxon>
        <taxon>Pseudomonadati</taxon>
        <taxon>Pseudomonadota</taxon>
        <taxon>Betaproteobacteria</taxon>
        <taxon>Burkholderiales</taxon>
        <taxon>Burkholderiaceae</taxon>
        <taxon>Paraburkholderia</taxon>
    </lineage>
</organism>
<dbReference type="AlphaFoldDB" id="A0A7I8C265"/>
<name>A0A7I8C265_9BURK</name>
<keyword evidence="1" id="KW-0614">Plasmid</keyword>
<sequence>MADDAQEIIGKWTVRIKDWVWEYEFLPDGKVTWQDTRSSEKGVGRWSLLSKFINISWIDSSTKESWYRPITPLKQQGWYSSTYYTGKFEMQKVIAPPPGDTDLTWFEFEPDDPARPGQINILVSSPRNDAQYIDRVVTAVGFGIYLGGYHVFCEGVDVPVFVPEQMVDFAIGVVAEASNEIFNTIDEAKSAAASNPRQPSIAYFRGAGEPSSHQP</sequence>
<gene>
    <name evidence="1" type="ORF">PPGU16_82330</name>
</gene>
<reference evidence="1 2" key="1">
    <citation type="journal article" date="2020" name="Genes (Basel)">
        <title>Genomic Comparison of Insect Gut Symbionts from Divergent Burkholderia Subclades.</title>
        <authorList>
            <person name="Takeshita K."/>
            <person name="Kikuchi Y."/>
        </authorList>
    </citation>
    <scope>NUCLEOTIDE SEQUENCE [LARGE SCALE GENOMIC DNA]</scope>
    <source>
        <strain evidence="1 2">PGU16</strain>
        <plasmid evidence="1 2">PPGU16_p2</plasmid>
    </source>
</reference>